<feature type="region of interest" description="Disordered" evidence="7">
    <location>
        <begin position="224"/>
        <end position="247"/>
    </location>
</feature>
<dbReference type="GO" id="GO:0016020">
    <property type="term" value="C:membrane"/>
    <property type="evidence" value="ECO:0007669"/>
    <property type="project" value="UniProtKB-SubCell"/>
</dbReference>
<accession>A0AA40F8T7</accession>
<feature type="compositionally biased region" description="Polar residues" evidence="7">
    <location>
        <begin position="549"/>
        <end position="560"/>
    </location>
</feature>
<reference evidence="10" key="1">
    <citation type="submission" date="2023-06" db="EMBL/GenBank/DDBJ databases">
        <title>Genome-scale phylogeny and comparative genomics of the fungal order Sordariales.</title>
        <authorList>
            <consortium name="Lawrence Berkeley National Laboratory"/>
            <person name="Hensen N."/>
            <person name="Bonometti L."/>
            <person name="Westerberg I."/>
            <person name="Brannstrom I.O."/>
            <person name="Guillou S."/>
            <person name="Cros-Aarteil S."/>
            <person name="Calhoun S."/>
            <person name="Haridas S."/>
            <person name="Kuo A."/>
            <person name="Mondo S."/>
            <person name="Pangilinan J."/>
            <person name="Riley R."/>
            <person name="LaButti K."/>
            <person name="Andreopoulos B."/>
            <person name="Lipzen A."/>
            <person name="Chen C."/>
            <person name="Yanf M."/>
            <person name="Daum C."/>
            <person name="Ng V."/>
            <person name="Clum A."/>
            <person name="Steindorff A."/>
            <person name="Ohm R."/>
            <person name="Martin F."/>
            <person name="Silar P."/>
            <person name="Natvig D."/>
            <person name="Lalanne C."/>
            <person name="Gautier V."/>
            <person name="Ament-velasquez S.L."/>
            <person name="Kruys A."/>
            <person name="Hutchinson M.I."/>
            <person name="Powell A.J."/>
            <person name="Barry K."/>
            <person name="Miller A.N."/>
            <person name="Grigoriev I.V."/>
            <person name="Debuchy R."/>
            <person name="Gladieux P."/>
            <person name="Thoren M.H."/>
            <person name="Johannesson H."/>
        </authorList>
    </citation>
    <scope>NUCLEOTIDE SEQUENCE</scope>
    <source>
        <strain evidence="10">SMH3187-1</strain>
    </source>
</reference>
<evidence type="ECO:0000256" key="5">
    <source>
        <dbReference type="ARBA" id="ARBA00022989"/>
    </source>
</evidence>
<dbReference type="EMBL" id="JAUKUD010000001">
    <property type="protein sequence ID" value="KAK0753333.1"/>
    <property type="molecule type" value="Genomic_DNA"/>
</dbReference>
<feature type="compositionally biased region" description="Basic and acidic residues" evidence="7">
    <location>
        <begin position="224"/>
        <end position="241"/>
    </location>
</feature>
<dbReference type="Proteomes" id="UP001172155">
    <property type="component" value="Unassembled WGS sequence"/>
</dbReference>
<feature type="compositionally biased region" description="Low complexity" evidence="7">
    <location>
        <begin position="443"/>
        <end position="456"/>
    </location>
</feature>
<feature type="compositionally biased region" description="Basic and acidic residues" evidence="7">
    <location>
        <begin position="742"/>
        <end position="760"/>
    </location>
</feature>
<feature type="transmembrane region" description="Helical" evidence="8">
    <location>
        <begin position="176"/>
        <end position="193"/>
    </location>
</feature>
<comment type="caution">
    <text evidence="10">The sequence shown here is derived from an EMBL/GenBank/DDBJ whole genome shotgun (WGS) entry which is preliminary data.</text>
</comment>
<feature type="compositionally biased region" description="Gly residues" evidence="7">
    <location>
        <begin position="462"/>
        <end position="476"/>
    </location>
</feature>
<feature type="transmembrane region" description="Helical" evidence="8">
    <location>
        <begin position="199"/>
        <end position="218"/>
    </location>
</feature>
<dbReference type="PANTHER" id="PTHR47797">
    <property type="entry name" value="DEHYDROGENASE, PUTATIVE (AFU_ORTHOLOGUE AFUA_8G05805)-RELATED"/>
    <property type="match status" value="1"/>
</dbReference>
<organism evidence="10 11">
    <name type="scientific">Schizothecium vesticola</name>
    <dbReference type="NCBI Taxonomy" id="314040"/>
    <lineage>
        <taxon>Eukaryota</taxon>
        <taxon>Fungi</taxon>
        <taxon>Dikarya</taxon>
        <taxon>Ascomycota</taxon>
        <taxon>Pezizomycotina</taxon>
        <taxon>Sordariomycetes</taxon>
        <taxon>Sordariomycetidae</taxon>
        <taxon>Sordariales</taxon>
        <taxon>Schizotheciaceae</taxon>
        <taxon>Schizothecium</taxon>
    </lineage>
</organism>
<dbReference type="Gene3D" id="1.20.120.1770">
    <property type="match status" value="1"/>
</dbReference>
<feature type="region of interest" description="Disordered" evidence="7">
    <location>
        <begin position="268"/>
        <end position="314"/>
    </location>
</feature>
<dbReference type="InterPro" id="IPR006593">
    <property type="entry name" value="Cyt_b561/ferric_Rdtase_TM"/>
</dbReference>
<comment type="subcellular location">
    <subcellularLocation>
        <location evidence="1">Membrane</location>
    </subcellularLocation>
</comment>
<evidence type="ECO:0000256" key="8">
    <source>
        <dbReference type="SAM" id="Phobius"/>
    </source>
</evidence>
<evidence type="ECO:0000256" key="7">
    <source>
        <dbReference type="SAM" id="MobiDB-lite"/>
    </source>
</evidence>
<feature type="compositionally biased region" description="Basic and acidic residues" evidence="7">
    <location>
        <begin position="691"/>
        <end position="701"/>
    </location>
</feature>
<keyword evidence="5 8" id="KW-1133">Transmembrane helix</keyword>
<keyword evidence="6 8" id="KW-0472">Membrane</keyword>
<evidence type="ECO:0000259" key="9">
    <source>
        <dbReference type="SMART" id="SM00665"/>
    </source>
</evidence>
<evidence type="ECO:0000256" key="4">
    <source>
        <dbReference type="ARBA" id="ARBA00022982"/>
    </source>
</evidence>
<dbReference type="CDD" id="cd08760">
    <property type="entry name" value="Cyt_b561_FRRS1_like"/>
    <property type="match status" value="1"/>
</dbReference>
<feature type="compositionally biased region" description="Basic and acidic residues" evidence="7">
    <location>
        <begin position="668"/>
        <end position="679"/>
    </location>
</feature>
<feature type="transmembrane region" description="Helical" evidence="8">
    <location>
        <begin position="105"/>
        <end position="126"/>
    </location>
</feature>
<evidence type="ECO:0000313" key="10">
    <source>
        <dbReference type="EMBL" id="KAK0753333.1"/>
    </source>
</evidence>
<feature type="compositionally biased region" description="Basic residues" evidence="7">
    <location>
        <begin position="276"/>
        <end position="292"/>
    </location>
</feature>
<feature type="domain" description="Cytochrome b561" evidence="9">
    <location>
        <begin position="70"/>
        <end position="189"/>
    </location>
</feature>
<feature type="compositionally biased region" description="Low complexity" evidence="7">
    <location>
        <begin position="477"/>
        <end position="486"/>
    </location>
</feature>
<keyword evidence="3 8" id="KW-0812">Transmembrane</keyword>
<feature type="compositionally biased region" description="Low complexity" evidence="7">
    <location>
        <begin position="650"/>
        <end position="664"/>
    </location>
</feature>
<dbReference type="PANTHER" id="PTHR47797:SF3">
    <property type="entry name" value="CYTOCHROME B561 DOMAIN-CONTAINING PROTEIN"/>
    <property type="match status" value="1"/>
</dbReference>
<feature type="region of interest" description="Disordered" evidence="7">
    <location>
        <begin position="345"/>
        <end position="402"/>
    </location>
</feature>
<feature type="region of interest" description="Disordered" evidence="7">
    <location>
        <begin position="415"/>
        <end position="859"/>
    </location>
</feature>
<keyword evidence="4" id="KW-0249">Electron transport</keyword>
<feature type="compositionally biased region" description="Polar residues" evidence="7">
    <location>
        <begin position="798"/>
        <end position="810"/>
    </location>
</feature>
<proteinExistence type="predicted"/>
<name>A0AA40F8T7_9PEZI</name>
<keyword evidence="11" id="KW-1185">Reference proteome</keyword>
<evidence type="ECO:0000256" key="3">
    <source>
        <dbReference type="ARBA" id="ARBA00022692"/>
    </source>
</evidence>
<feature type="compositionally biased region" description="Basic and acidic residues" evidence="7">
    <location>
        <begin position="487"/>
        <end position="514"/>
    </location>
</feature>
<dbReference type="SMART" id="SM00665">
    <property type="entry name" value="B561"/>
    <property type="match status" value="1"/>
</dbReference>
<feature type="transmembrane region" description="Helical" evidence="8">
    <location>
        <begin position="68"/>
        <end position="93"/>
    </location>
</feature>
<dbReference type="AlphaFoldDB" id="A0AA40F8T7"/>
<protein>
    <recommendedName>
        <fullName evidence="9">Cytochrome b561 domain-containing protein</fullName>
    </recommendedName>
</protein>
<evidence type="ECO:0000256" key="6">
    <source>
        <dbReference type="ARBA" id="ARBA00023136"/>
    </source>
</evidence>
<keyword evidence="2" id="KW-0813">Transport</keyword>
<evidence type="ECO:0000256" key="2">
    <source>
        <dbReference type="ARBA" id="ARBA00022448"/>
    </source>
</evidence>
<feature type="transmembrane region" description="Helical" evidence="8">
    <location>
        <begin position="138"/>
        <end position="156"/>
    </location>
</feature>
<sequence>MAPAENDHLSPPGSSSYSSNTMTVGDGTWDFTKNSFLLPNLQGLNFETMRYNGMGNRFSTLTQYHSLILGHGVLAAITFLFIIPIAALLVRFYAKSPGKAIKYHAYLNIVAVGLSTIVFVLGFIAVGPPRNLTNPHHGIGVAIYVLILLQAFGGRLVRKIQGRSFRLHIHRWSGRILALLGVIQVPLGLTLYGSPKYTFILYALWMAFLVLLFFILDYREGGHEGRGRHHGGDDHVFDSPKKEKKSGGWLAPAAAAAAGLFLLKRKKNKDEERGASRSRSRSRTRAAGRSRSRGPEVIPSPRQSDSYYDEKSGRQEKKSGFMNKLFMAGAGAGAATLVGKMLNRGGKKGRDDDSGYSAVATDTPSRFHKSRRVAPTESDFTDLTESDTQYYGGRRDGRSTINPVATDPIVAAAAISAAEQRPMRPRTPPQTRPGRSRVETIDPSDYSSSYVSPSRRASAKKTGGGMGKGLLAGLGLGFLAKKAMGGRNDRDEDRRLEDERRRDDERRREEEDRRAGRHGSRYTGDGHPTPTRADSRRRIARPRPPPSGIATTISGVTDSSIEPRGESAYDPVPPAGAGLPPNPRYGGAPPVPVPVPHPGRASRSHSRPRYDVGDGVAMPPIPNDPHGILHHDSSGESAHPRHRVRRGDADAAAAVAAASAGMLAAEEEDRRRRGRRDDSASLNQQPVSVKVKVDHDRDRNITFRRLTGDETASASRERRRRADSVSSQSEVDTPTGRRYRRARDSSGRRTEAAAESHVESESLLPPLSPPNPAFAQGKRPKDSAYYSGQPGPSGGNPAASQTVSSFNDSPAGSHGGYSALSPAESGMPGRDSAADRRRRRRIERREGSVSRPAGTVEFD</sequence>
<gene>
    <name evidence="10" type="ORF">B0T18DRAFT_396534</name>
</gene>
<evidence type="ECO:0000256" key="1">
    <source>
        <dbReference type="ARBA" id="ARBA00004370"/>
    </source>
</evidence>
<evidence type="ECO:0000313" key="11">
    <source>
        <dbReference type="Proteomes" id="UP001172155"/>
    </source>
</evidence>